<evidence type="ECO:0000313" key="3">
    <source>
        <dbReference type="Proteomes" id="UP001141619"/>
    </source>
</evidence>
<evidence type="ECO:0000313" key="2">
    <source>
        <dbReference type="EMBL" id="MDA5194636.1"/>
    </source>
</evidence>
<accession>A0A9X3TZH9</accession>
<dbReference type="RefSeq" id="WP_274944341.1">
    <property type="nucleotide sequence ID" value="NZ_JANWOI010000004.1"/>
</dbReference>
<keyword evidence="1" id="KW-0732">Signal</keyword>
<feature type="chain" id="PRO_5040986356" evidence="1">
    <location>
        <begin position="20"/>
        <end position="118"/>
    </location>
</feature>
<name>A0A9X3TZH9_9PROT</name>
<reference evidence="2" key="2">
    <citation type="journal article" date="2023" name="Syst. Appl. Microbiol.">
        <title>Govania unica gen. nov., sp. nov., a rare biosphere bacterium that represents a novel family in the class Alphaproteobacteria.</title>
        <authorList>
            <person name="Vandamme P."/>
            <person name="Peeters C."/>
            <person name="Hettiarachchi A."/>
            <person name="Cnockaert M."/>
            <person name="Carlier A."/>
        </authorList>
    </citation>
    <scope>NUCLEOTIDE SEQUENCE</scope>
    <source>
        <strain evidence="2">LMG 31809</strain>
    </source>
</reference>
<dbReference type="EMBL" id="JANWOI010000004">
    <property type="protein sequence ID" value="MDA5194636.1"/>
    <property type="molecule type" value="Genomic_DNA"/>
</dbReference>
<gene>
    <name evidence="2" type="ORF">NYP16_11810</name>
</gene>
<proteinExistence type="predicted"/>
<feature type="signal peptide" evidence="1">
    <location>
        <begin position="1"/>
        <end position="19"/>
    </location>
</feature>
<protein>
    <submittedName>
        <fullName evidence="2">Uncharacterized protein</fullName>
    </submittedName>
</protein>
<comment type="caution">
    <text evidence="2">The sequence shown here is derived from an EMBL/GenBank/DDBJ whole genome shotgun (WGS) entry which is preliminary data.</text>
</comment>
<dbReference type="AlphaFoldDB" id="A0A9X3TZH9"/>
<evidence type="ECO:0000256" key="1">
    <source>
        <dbReference type="SAM" id="SignalP"/>
    </source>
</evidence>
<keyword evidence="3" id="KW-1185">Reference proteome</keyword>
<reference evidence="2" key="1">
    <citation type="submission" date="2022-08" db="EMBL/GenBank/DDBJ databases">
        <authorList>
            <person name="Vandamme P."/>
            <person name="Hettiarachchi A."/>
            <person name="Peeters C."/>
            <person name="Cnockaert M."/>
            <person name="Carlier A."/>
        </authorList>
    </citation>
    <scope>NUCLEOTIDE SEQUENCE</scope>
    <source>
        <strain evidence="2">LMG 31809</strain>
    </source>
</reference>
<organism evidence="2 3">
    <name type="scientific">Govanella unica</name>
    <dbReference type="NCBI Taxonomy" id="2975056"/>
    <lineage>
        <taxon>Bacteria</taxon>
        <taxon>Pseudomonadati</taxon>
        <taxon>Pseudomonadota</taxon>
        <taxon>Alphaproteobacteria</taxon>
        <taxon>Emcibacterales</taxon>
        <taxon>Govanellaceae</taxon>
        <taxon>Govanella</taxon>
    </lineage>
</organism>
<sequence length="118" mass="13027">MKWIIPAVFGVMLASTALAETRFLADMDDMPLAPGLTEIDGERLVFDKAEGRILRTAARGAVTSVAVREFYVKTLPSLGWLPVSERPDKLLSDREGERLEITLEGSSPVVVRFALQPR</sequence>
<dbReference type="Proteomes" id="UP001141619">
    <property type="component" value="Unassembled WGS sequence"/>
</dbReference>